<evidence type="ECO:0000259" key="2">
    <source>
        <dbReference type="Pfam" id="PF21388"/>
    </source>
</evidence>
<dbReference type="Ensembl" id="ENSPKIT00000026734.1">
    <property type="protein sequence ID" value="ENSPKIP00000002782.1"/>
    <property type="gene ID" value="ENSPKIG00000020541.1"/>
</dbReference>
<feature type="domain" description="Spermatogenesis-associated protein 2 PUB-like" evidence="2">
    <location>
        <begin position="62"/>
        <end position="174"/>
    </location>
</feature>
<dbReference type="STRING" id="1676925.ENSPKIP00000002782"/>
<protein>
    <submittedName>
        <fullName evidence="3">Spermatogenesis associated 2 like</fullName>
    </submittedName>
</protein>
<proteinExistence type="inferred from homology"/>
<dbReference type="SUPFAM" id="SSF143503">
    <property type="entry name" value="PUG domain-like"/>
    <property type="match status" value="1"/>
</dbReference>
<dbReference type="GeneTree" id="ENSGT00530000063956"/>
<organism evidence="3 4">
    <name type="scientific">Paramormyrops kingsleyae</name>
    <dbReference type="NCBI Taxonomy" id="1676925"/>
    <lineage>
        <taxon>Eukaryota</taxon>
        <taxon>Metazoa</taxon>
        <taxon>Chordata</taxon>
        <taxon>Craniata</taxon>
        <taxon>Vertebrata</taxon>
        <taxon>Euteleostomi</taxon>
        <taxon>Actinopterygii</taxon>
        <taxon>Neopterygii</taxon>
        <taxon>Teleostei</taxon>
        <taxon>Osteoglossocephala</taxon>
        <taxon>Osteoglossomorpha</taxon>
        <taxon>Osteoglossiformes</taxon>
        <taxon>Mormyridae</taxon>
        <taxon>Paramormyrops</taxon>
    </lineage>
</organism>
<dbReference type="InterPro" id="IPR048839">
    <property type="entry name" value="SPATA2_PUB-like"/>
</dbReference>
<dbReference type="CTD" id="124044"/>
<reference evidence="3" key="1">
    <citation type="submission" date="2025-08" db="UniProtKB">
        <authorList>
            <consortium name="Ensembl"/>
        </authorList>
    </citation>
    <scope>IDENTIFICATION</scope>
</reference>
<evidence type="ECO:0000313" key="4">
    <source>
        <dbReference type="Proteomes" id="UP000261540"/>
    </source>
</evidence>
<dbReference type="Proteomes" id="UP000261540">
    <property type="component" value="Unplaced"/>
</dbReference>
<dbReference type="GO" id="GO:0005737">
    <property type="term" value="C:cytoplasm"/>
    <property type="evidence" value="ECO:0007669"/>
    <property type="project" value="TreeGrafter"/>
</dbReference>
<dbReference type="Gene3D" id="1.20.58.2190">
    <property type="match status" value="1"/>
</dbReference>
<keyword evidence="4" id="KW-1185">Reference proteome</keyword>
<dbReference type="InterPro" id="IPR036339">
    <property type="entry name" value="PUB-like_dom_sf"/>
</dbReference>
<dbReference type="AlphaFoldDB" id="A0A3B3Q7Z8"/>
<name>A0A3B3Q7Z8_9TELE</name>
<dbReference type="Pfam" id="PF21388">
    <property type="entry name" value="SPATA2_PUB-like"/>
    <property type="match status" value="1"/>
</dbReference>
<dbReference type="PANTHER" id="PTHR15326:SF7">
    <property type="entry name" value="SPERMATOGENESIS-ASSOCIATED PROTEIN 2-LIKE PROTEIN"/>
    <property type="match status" value="1"/>
</dbReference>
<comment type="similarity">
    <text evidence="1">Belongs to the SPATA2 family.</text>
</comment>
<dbReference type="PANTHER" id="PTHR15326">
    <property type="entry name" value="SPERMATOGENESIS-ASSOCIATED PROTEIN 2/TAMOZHENNIC"/>
    <property type="match status" value="1"/>
</dbReference>
<sequence>MAESIRMNASDKTNVCEQYHSFFEKCVKKGDSLLLCQDHILCVQNLLSEGDVQILFSSMGVDLFTVMEASIQSAGSGLEGLAKAFEVLELAALNLYLCPWRKEYKTIKMFSGTYIHQVAPVLSEQQAAMFFGLLGYQEAEGQRLELRGQPTAEQLRRLACAFFLVRCKCRLLLGAGGSRGGGLVFEQALVKEGQKERGLQEARNNVVKQLEVRKQDLLLEGDLDLYTAETFNGASQSDKLQAQDHVCGMSHHSSGSILPAGGSSNISVQDESVSATTSDQLNEVNDLTRTLCSQQEEAARSVKTEMSRAGIEQHIASQASGSDWRAAESSAVSNGGRMCPMTLYCEQCCIVHSLNCPEMERCERQRHQTRYIQENTTHQERAGGVQEPKEHEKLAACPKRHTCLEEGLSRAKDLICEQGQHCSKTERTVMSKWSPEPSEHATPLSLTPQSLTPHSLTPHSCDLGRFTTGVLQNISCGDLKLCTHLQQDVVKKCIDTKNCMLPISAMCKYCHVAYCKLCWFRFPITCECGQPISPVK</sequence>
<evidence type="ECO:0000256" key="1">
    <source>
        <dbReference type="ARBA" id="ARBA00038142"/>
    </source>
</evidence>
<accession>A0A3B3Q7Z8</accession>
<evidence type="ECO:0000313" key="3">
    <source>
        <dbReference type="Ensembl" id="ENSPKIP00000002782.1"/>
    </source>
</evidence>
<reference evidence="3" key="2">
    <citation type="submission" date="2025-09" db="UniProtKB">
        <authorList>
            <consortium name="Ensembl"/>
        </authorList>
    </citation>
    <scope>IDENTIFICATION</scope>
</reference>